<evidence type="ECO:0000256" key="1">
    <source>
        <dbReference type="ARBA" id="ARBA00009437"/>
    </source>
</evidence>
<dbReference type="PANTHER" id="PTHR30537">
    <property type="entry name" value="HTH-TYPE TRANSCRIPTIONAL REGULATOR"/>
    <property type="match status" value="1"/>
</dbReference>
<dbReference type="InterPro" id="IPR000847">
    <property type="entry name" value="LysR_HTH_N"/>
</dbReference>
<dbReference type="EMBL" id="FZOO01000003">
    <property type="protein sequence ID" value="SNS37418.1"/>
    <property type="molecule type" value="Genomic_DNA"/>
</dbReference>
<dbReference type="GO" id="GO:0003700">
    <property type="term" value="F:DNA-binding transcription factor activity"/>
    <property type="evidence" value="ECO:0007669"/>
    <property type="project" value="InterPro"/>
</dbReference>
<evidence type="ECO:0000313" key="6">
    <source>
        <dbReference type="EMBL" id="SNS37418.1"/>
    </source>
</evidence>
<keyword evidence="2" id="KW-0805">Transcription regulation</keyword>
<dbReference type="SUPFAM" id="SSF46785">
    <property type="entry name" value="Winged helix' DNA-binding domain"/>
    <property type="match status" value="1"/>
</dbReference>
<dbReference type="AlphaFoldDB" id="A0A239DZH0"/>
<feature type="domain" description="HTH lysR-type" evidence="5">
    <location>
        <begin position="8"/>
        <end position="59"/>
    </location>
</feature>
<dbReference type="InterPro" id="IPR036390">
    <property type="entry name" value="WH_DNA-bd_sf"/>
</dbReference>
<comment type="similarity">
    <text evidence="1">Belongs to the LysR transcriptional regulatory family.</text>
</comment>
<dbReference type="GO" id="GO:0043565">
    <property type="term" value="F:sequence-specific DNA binding"/>
    <property type="evidence" value="ECO:0007669"/>
    <property type="project" value="TreeGrafter"/>
</dbReference>
<dbReference type="RefSeq" id="WP_218822299.1">
    <property type="nucleotide sequence ID" value="NZ_FZOO01000003.1"/>
</dbReference>
<evidence type="ECO:0000259" key="5">
    <source>
        <dbReference type="PROSITE" id="PS50931"/>
    </source>
</evidence>
<dbReference type="SUPFAM" id="SSF53850">
    <property type="entry name" value="Periplasmic binding protein-like II"/>
    <property type="match status" value="1"/>
</dbReference>
<dbReference type="Pfam" id="PF03466">
    <property type="entry name" value="LysR_substrate"/>
    <property type="match status" value="1"/>
</dbReference>
<evidence type="ECO:0000256" key="3">
    <source>
        <dbReference type="ARBA" id="ARBA00023125"/>
    </source>
</evidence>
<dbReference type="PANTHER" id="PTHR30537:SF3">
    <property type="entry name" value="TRANSCRIPTIONAL REGULATORY PROTEIN"/>
    <property type="match status" value="1"/>
</dbReference>
<proteinExistence type="inferred from homology"/>
<evidence type="ECO:0000256" key="4">
    <source>
        <dbReference type="ARBA" id="ARBA00023163"/>
    </source>
</evidence>
<dbReference type="Pfam" id="PF00126">
    <property type="entry name" value="HTH_1"/>
    <property type="match status" value="1"/>
</dbReference>
<reference evidence="7" key="1">
    <citation type="submission" date="2017-06" db="EMBL/GenBank/DDBJ databases">
        <authorList>
            <person name="Varghese N."/>
            <person name="Submissions S."/>
        </authorList>
    </citation>
    <scope>NUCLEOTIDE SEQUENCE [LARGE SCALE GENOMIC DNA]</scope>
    <source>
        <strain evidence="7">DSM 46839</strain>
    </source>
</reference>
<dbReference type="Gene3D" id="1.10.10.10">
    <property type="entry name" value="Winged helix-like DNA-binding domain superfamily/Winged helix DNA-binding domain"/>
    <property type="match status" value="1"/>
</dbReference>
<dbReference type="GO" id="GO:0006351">
    <property type="term" value="P:DNA-templated transcription"/>
    <property type="evidence" value="ECO:0007669"/>
    <property type="project" value="TreeGrafter"/>
</dbReference>
<dbReference type="InterPro" id="IPR036388">
    <property type="entry name" value="WH-like_DNA-bd_sf"/>
</dbReference>
<dbReference type="InterPro" id="IPR058163">
    <property type="entry name" value="LysR-type_TF_proteobact-type"/>
</dbReference>
<name>A0A239DZH0_9ACTN</name>
<sequence>MLRADDTVVLLEVARCGTLLGAATALGVDHSTVSRRLTGLERELGGTVVVRSAQGCRLTELGREVVAAAERIEQALADVRCRAQDPAGTSPLSGLVQVSSTEAFGVHFVAPVLARLQHRHPELHVELVTATRPLLQTVGADIEVVVGQPGTGRGNTARLTEYRIGMYAAPDYLRRRGVPRSPHDLGDHTLVFYIEPLMRITDLHIIQRYFPDSTIGFASTNVFAHVEATKAGSGIGLLPAFLGDREPGLTRLFPDEVSIPLDYLVSLAPRVLRRPAAHLVVEELGREVARRRCELVGRTGA</sequence>
<evidence type="ECO:0000256" key="2">
    <source>
        <dbReference type="ARBA" id="ARBA00023015"/>
    </source>
</evidence>
<evidence type="ECO:0000313" key="7">
    <source>
        <dbReference type="Proteomes" id="UP000198373"/>
    </source>
</evidence>
<gene>
    <name evidence="6" type="ORF">SAMN06893096_103433</name>
</gene>
<accession>A0A239DZH0</accession>
<dbReference type="Gene3D" id="3.40.190.290">
    <property type="match status" value="1"/>
</dbReference>
<keyword evidence="7" id="KW-1185">Reference proteome</keyword>
<dbReference type="PROSITE" id="PS50931">
    <property type="entry name" value="HTH_LYSR"/>
    <property type="match status" value="1"/>
</dbReference>
<dbReference type="Proteomes" id="UP000198373">
    <property type="component" value="Unassembled WGS sequence"/>
</dbReference>
<protein>
    <submittedName>
        <fullName evidence="6">DNA-binding transcriptional regulator, LysR family</fullName>
    </submittedName>
</protein>
<keyword evidence="4" id="KW-0804">Transcription</keyword>
<organism evidence="6 7">
    <name type="scientific">Geodermatophilus pulveris</name>
    <dbReference type="NCBI Taxonomy" id="1564159"/>
    <lineage>
        <taxon>Bacteria</taxon>
        <taxon>Bacillati</taxon>
        <taxon>Actinomycetota</taxon>
        <taxon>Actinomycetes</taxon>
        <taxon>Geodermatophilales</taxon>
        <taxon>Geodermatophilaceae</taxon>
        <taxon>Geodermatophilus</taxon>
    </lineage>
</organism>
<keyword evidence="3 6" id="KW-0238">DNA-binding</keyword>
<dbReference type="InterPro" id="IPR005119">
    <property type="entry name" value="LysR_subst-bd"/>
</dbReference>